<dbReference type="Proteomes" id="UP000247498">
    <property type="component" value="Unassembled WGS sequence"/>
</dbReference>
<feature type="compositionally biased region" description="Low complexity" evidence="3">
    <location>
        <begin position="410"/>
        <end position="436"/>
    </location>
</feature>
<evidence type="ECO:0000259" key="4">
    <source>
        <dbReference type="PROSITE" id="PS50249"/>
    </source>
</evidence>
<dbReference type="InterPro" id="IPR033859">
    <property type="entry name" value="MPN_CSN6"/>
</dbReference>
<evidence type="ECO:0000313" key="6">
    <source>
        <dbReference type="Proteomes" id="UP000247498"/>
    </source>
</evidence>
<comment type="caution">
    <text evidence="5">The sequence shown here is derived from an EMBL/GenBank/DDBJ whole genome shotgun (WGS) entry which is preliminary data.</text>
</comment>
<dbReference type="AlphaFoldDB" id="A0A2V0PR21"/>
<accession>A0A2V0PR21</accession>
<feature type="coiled-coil region" evidence="2">
    <location>
        <begin position="602"/>
        <end position="629"/>
    </location>
</feature>
<evidence type="ECO:0000313" key="5">
    <source>
        <dbReference type="EMBL" id="GBF99695.1"/>
    </source>
</evidence>
<dbReference type="PANTHER" id="PTHR10540">
    <property type="entry name" value="EUKARYOTIC TRANSLATION INITIATION FACTOR 3 SUBUNIT F-RELATED"/>
    <property type="match status" value="1"/>
</dbReference>
<reference evidence="5 6" key="1">
    <citation type="journal article" date="2018" name="Sci. Rep.">
        <title>Raphidocelis subcapitata (=Pseudokirchneriella subcapitata) provides an insight into genome evolution and environmental adaptations in the Sphaeropleales.</title>
        <authorList>
            <person name="Suzuki S."/>
            <person name="Yamaguchi H."/>
            <person name="Nakajima N."/>
            <person name="Kawachi M."/>
        </authorList>
    </citation>
    <scope>NUCLEOTIDE SEQUENCE [LARGE SCALE GENOMIC DNA]</scope>
    <source>
        <strain evidence="5 6">NIES-35</strain>
    </source>
</reference>
<dbReference type="PROSITE" id="PS50249">
    <property type="entry name" value="MPN"/>
    <property type="match status" value="1"/>
</dbReference>
<evidence type="ECO:0000256" key="1">
    <source>
        <dbReference type="ARBA" id="ARBA00010893"/>
    </source>
</evidence>
<name>A0A2V0PR21_9CHLO</name>
<feature type="region of interest" description="Disordered" evidence="3">
    <location>
        <begin position="638"/>
        <end position="664"/>
    </location>
</feature>
<evidence type="ECO:0000256" key="2">
    <source>
        <dbReference type="SAM" id="Coils"/>
    </source>
</evidence>
<feature type="region of interest" description="Disordered" evidence="3">
    <location>
        <begin position="354"/>
        <end position="375"/>
    </location>
</feature>
<feature type="compositionally biased region" description="Gly residues" evidence="3">
    <location>
        <begin position="302"/>
        <end position="317"/>
    </location>
</feature>
<feature type="region of interest" description="Disordered" evidence="3">
    <location>
        <begin position="302"/>
        <end position="321"/>
    </location>
</feature>
<dbReference type="InterPro" id="IPR037518">
    <property type="entry name" value="MPN"/>
</dbReference>
<feature type="domain" description="MPN" evidence="4">
    <location>
        <begin position="15"/>
        <end position="153"/>
    </location>
</feature>
<dbReference type="Gene3D" id="3.40.140.10">
    <property type="entry name" value="Cytidine Deaminase, domain 2"/>
    <property type="match status" value="1"/>
</dbReference>
<protein>
    <submittedName>
        <fullName evidence="5">COP9 signalosome subunit 6</fullName>
    </submittedName>
</protein>
<dbReference type="GO" id="GO:0008237">
    <property type="term" value="F:metallopeptidase activity"/>
    <property type="evidence" value="ECO:0007669"/>
    <property type="project" value="InterPro"/>
</dbReference>
<dbReference type="GO" id="GO:0008180">
    <property type="term" value="C:COP9 signalosome"/>
    <property type="evidence" value="ECO:0007669"/>
    <property type="project" value="InterPro"/>
</dbReference>
<dbReference type="EMBL" id="BDRX01000169">
    <property type="protein sequence ID" value="GBF99695.1"/>
    <property type="molecule type" value="Genomic_DNA"/>
</dbReference>
<gene>
    <name evidence="5" type="ORF">Rsub_12407</name>
</gene>
<keyword evidence="2" id="KW-0175">Coiled coil</keyword>
<dbReference type="Pfam" id="PF13012">
    <property type="entry name" value="MitMem_reg"/>
    <property type="match status" value="1"/>
</dbReference>
<dbReference type="InterPro" id="IPR000555">
    <property type="entry name" value="JAMM/MPN+_dom"/>
</dbReference>
<comment type="similarity">
    <text evidence="1">Belongs to the peptidase M67A family. CSN6 subfamily.</text>
</comment>
<dbReference type="InParanoid" id="A0A2V0PR21"/>
<dbReference type="SMART" id="SM00232">
    <property type="entry name" value="JAB_MPN"/>
    <property type="match status" value="1"/>
</dbReference>
<feature type="region of interest" description="Disordered" evidence="3">
    <location>
        <begin position="410"/>
        <end position="437"/>
    </location>
</feature>
<evidence type="ECO:0000256" key="3">
    <source>
        <dbReference type="SAM" id="MobiDB-lite"/>
    </source>
</evidence>
<dbReference type="GO" id="GO:0000338">
    <property type="term" value="P:protein deneddylation"/>
    <property type="evidence" value="ECO:0007669"/>
    <property type="project" value="InterPro"/>
</dbReference>
<dbReference type="STRING" id="307507.A0A2V0PR21"/>
<dbReference type="Pfam" id="PF01398">
    <property type="entry name" value="JAB"/>
    <property type="match status" value="1"/>
</dbReference>
<proteinExistence type="inferred from homology"/>
<organism evidence="5 6">
    <name type="scientific">Raphidocelis subcapitata</name>
    <dbReference type="NCBI Taxonomy" id="307507"/>
    <lineage>
        <taxon>Eukaryota</taxon>
        <taxon>Viridiplantae</taxon>
        <taxon>Chlorophyta</taxon>
        <taxon>core chlorophytes</taxon>
        <taxon>Chlorophyceae</taxon>
        <taxon>CS clade</taxon>
        <taxon>Sphaeropleales</taxon>
        <taxon>Selenastraceae</taxon>
        <taxon>Raphidocelis</taxon>
    </lineage>
</organism>
<dbReference type="InterPro" id="IPR024969">
    <property type="entry name" value="EIF3F/CSN6-like_C"/>
</dbReference>
<dbReference type="PANTHER" id="PTHR10540:SF8">
    <property type="entry name" value="COP9 SIGNALOSOME COMPLEX SUBUNIT 6"/>
    <property type="match status" value="1"/>
</dbReference>
<sequence length="664" mass="70005">MEEGTGRQSSSGLEFKLHPLVMINVSDHHTRVKANAPPGAAAAPVMGCLLGSQSGRTVDINNSFEIDYTLQDGRVVINEAFLTRKQEQYKQVFPKVDVLGWYVTGAAVEDTHMQIHKRIAEINEAPVLLLLNPAVTPGRRDLPLELYETELHVTGDRGAHFSFVRANFAVETSDAERIAVDQVAKILPGGKATGSEQLTAHLMGLHSAIKMLQQQLVTLQQLMARVNSGEVAYPHALARQINALVHSLPALTTPGFTHDYLLEHNDALAGLYLATLTRSVAALNDTVDRLVFAYEPGFKAGGGGGGRRRGGGGGGALLTGRACSRRPPLAVTDRSAAAGPLSVARPRRAARAGVALQRCRAAPGPPPRGSTAATAEGSVTALQAAEAAALTTAVLLQVATLLAARGGATTRPPGFAQQAAAKQQQRQQQQQQQQRQPMVFTQQLESLAACLQPPSAHTLPTLSGLALAVALSCGALLRRIQVDRLLPRGQPTADAAVRLVRVEAALQQQAVAASQAARQLDKLQTRARLSASDVKLPLRQLQDAAAGQADALGRLAEQQVRLQQQVAGVEEVIGALQGVGARQFKVCVDALTAVKQEQAAAAARHTEQLVQTQAQVARLQQALAELRARPLLDLHAVGGNGNGRTGGNGAAGGTPADPWRAPAP</sequence>
<keyword evidence="6" id="KW-1185">Reference proteome</keyword>
<feature type="compositionally biased region" description="Gly residues" evidence="3">
    <location>
        <begin position="638"/>
        <end position="652"/>
    </location>
</feature>
<dbReference type="OrthoDB" id="1378at2759"/>
<dbReference type="CDD" id="cd08063">
    <property type="entry name" value="MPN_CSN6"/>
    <property type="match status" value="1"/>
</dbReference>